<feature type="domain" description="GH10" evidence="5">
    <location>
        <begin position="5"/>
        <end position="196"/>
    </location>
</feature>
<evidence type="ECO:0000259" key="5">
    <source>
        <dbReference type="Pfam" id="PF00331"/>
    </source>
</evidence>
<dbReference type="Proteomes" id="UP000657918">
    <property type="component" value="Unassembled WGS sequence"/>
</dbReference>
<keyword evidence="4" id="KW-0624">Polysaccharide degradation</keyword>
<evidence type="ECO:0000313" key="7">
    <source>
        <dbReference type="Proteomes" id="UP000657918"/>
    </source>
</evidence>
<sequence>MKICKEHISKDFPFGSAIASAILENLPYQKIGNRINGKETGLLRDSMQQSLKTNQVREQGKVNYTIEDQMLEFFRANHIIARGHNIFLGRPQYNPGWVSYRSSTKISSRLTDSKLNEQIPRRKIIHWDVSNEVLHFDFYEQRLGPDAILNFYQIACEADPLATLFLNEFKVVETCIDVNAAVDTYIAQIRELESEGPSNEWNWPGELDTGYKFDTETQAIYLEQALKEGFSSPAVARIMLWTALHPNGFYQMCLKDHNLQNLLAAAKRMEKREIIGRTDDHGSYSFLGEYKVRVQYDNRTANST</sequence>
<dbReference type="AlphaFoldDB" id="A0A835JVT8"/>
<dbReference type="PANTHER" id="PTHR31490:SF3">
    <property type="entry name" value="GLYCOSYL HYDROLASE FAMILY 10 PROTEIN"/>
    <property type="match status" value="1"/>
</dbReference>
<keyword evidence="2" id="KW-0378">Hydrolase</keyword>
<evidence type="ECO:0000256" key="1">
    <source>
        <dbReference type="ARBA" id="ARBA00007495"/>
    </source>
</evidence>
<dbReference type="GO" id="GO:0000272">
    <property type="term" value="P:polysaccharide catabolic process"/>
    <property type="evidence" value="ECO:0007669"/>
    <property type="project" value="UniProtKB-KW"/>
</dbReference>
<gene>
    <name evidence="6" type="ORF">SADUNF_Sadunf09G0108400</name>
</gene>
<keyword evidence="7" id="KW-1185">Reference proteome</keyword>
<comment type="similarity">
    <text evidence="1">Belongs to the glycosyl hydrolase 10 (cellulase F) family.</text>
</comment>
<dbReference type="InterPro" id="IPR001000">
    <property type="entry name" value="GH10_dom"/>
</dbReference>
<dbReference type="InterPro" id="IPR044846">
    <property type="entry name" value="GH10"/>
</dbReference>
<evidence type="ECO:0000256" key="4">
    <source>
        <dbReference type="ARBA" id="ARBA00023326"/>
    </source>
</evidence>
<organism evidence="6 7">
    <name type="scientific">Salix dunnii</name>
    <dbReference type="NCBI Taxonomy" id="1413687"/>
    <lineage>
        <taxon>Eukaryota</taxon>
        <taxon>Viridiplantae</taxon>
        <taxon>Streptophyta</taxon>
        <taxon>Embryophyta</taxon>
        <taxon>Tracheophyta</taxon>
        <taxon>Spermatophyta</taxon>
        <taxon>Magnoliopsida</taxon>
        <taxon>eudicotyledons</taxon>
        <taxon>Gunneridae</taxon>
        <taxon>Pentapetalae</taxon>
        <taxon>rosids</taxon>
        <taxon>fabids</taxon>
        <taxon>Malpighiales</taxon>
        <taxon>Salicaceae</taxon>
        <taxon>Saliceae</taxon>
        <taxon>Salix</taxon>
    </lineage>
</organism>
<evidence type="ECO:0000256" key="2">
    <source>
        <dbReference type="ARBA" id="ARBA00022801"/>
    </source>
</evidence>
<dbReference type="EMBL" id="JADGMS010000009">
    <property type="protein sequence ID" value="KAF9676151.1"/>
    <property type="molecule type" value="Genomic_DNA"/>
</dbReference>
<name>A0A835JVT8_9ROSI</name>
<dbReference type="GO" id="GO:0031176">
    <property type="term" value="F:endo-1,4-beta-xylanase activity"/>
    <property type="evidence" value="ECO:0007669"/>
    <property type="project" value="UniProtKB-ARBA"/>
</dbReference>
<comment type="caution">
    <text evidence="6">The sequence shown here is derived from an EMBL/GenBank/DDBJ whole genome shotgun (WGS) entry which is preliminary data.</text>
</comment>
<reference evidence="6 7" key="1">
    <citation type="submission" date="2020-10" db="EMBL/GenBank/DDBJ databases">
        <title>Plant Genome Project.</title>
        <authorList>
            <person name="Zhang R.-G."/>
        </authorList>
    </citation>
    <scope>NUCLEOTIDE SEQUENCE [LARGE SCALE GENOMIC DNA]</scope>
    <source>
        <strain evidence="6">FAFU-HL-1</strain>
        <tissue evidence="6">Leaf</tissue>
    </source>
</reference>
<protein>
    <recommendedName>
        <fullName evidence="5">GH10 domain-containing protein</fullName>
    </recommendedName>
</protein>
<dbReference type="SUPFAM" id="SSF51445">
    <property type="entry name" value="(Trans)glycosidases"/>
    <property type="match status" value="1"/>
</dbReference>
<evidence type="ECO:0000256" key="3">
    <source>
        <dbReference type="ARBA" id="ARBA00023277"/>
    </source>
</evidence>
<proteinExistence type="inferred from homology"/>
<dbReference type="InterPro" id="IPR017853">
    <property type="entry name" value="GH"/>
</dbReference>
<dbReference type="Gene3D" id="3.20.20.80">
    <property type="entry name" value="Glycosidases"/>
    <property type="match status" value="1"/>
</dbReference>
<dbReference type="OrthoDB" id="3055998at2759"/>
<dbReference type="Pfam" id="PF00331">
    <property type="entry name" value="Glyco_hydro_10"/>
    <property type="match status" value="1"/>
</dbReference>
<evidence type="ECO:0000313" key="6">
    <source>
        <dbReference type="EMBL" id="KAF9676151.1"/>
    </source>
</evidence>
<accession>A0A835JVT8</accession>
<dbReference type="PANTHER" id="PTHR31490">
    <property type="entry name" value="GLYCOSYL HYDROLASE"/>
    <property type="match status" value="1"/>
</dbReference>
<keyword evidence="3" id="KW-0119">Carbohydrate metabolism</keyword>